<dbReference type="Proteomes" id="UP000290057">
    <property type="component" value="Chromosome"/>
</dbReference>
<reference evidence="9 10" key="1">
    <citation type="submission" date="2019-01" db="EMBL/GenBank/DDBJ databases">
        <title>Complete genome sequence of Erythrobacter flavus KJ5.</title>
        <authorList>
            <person name="Kanesaki Y."/>
            <person name="Brotosudarmo T."/>
            <person name="Moriuchi R."/>
            <person name="Awai K."/>
        </authorList>
    </citation>
    <scope>NUCLEOTIDE SEQUENCE [LARGE SCALE GENOMIC DNA]</scope>
    <source>
        <strain evidence="9 10">KJ5</strain>
    </source>
</reference>
<dbReference type="NCBIfam" id="TIGR03413">
    <property type="entry name" value="GSH_gloB"/>
    <property type="match status" value="1"/>
</dbReference>
<dbReference type="Gene3D" id="3.60.15.10">
    <property type="entry name" value="Ribonuclease Z/Hydroxyacylglutathione hydrolase-like"/>
    <property type="match status" value="1"/>
</dbReference>
<gene>
    <name evidence="7 9" type="primary">gloB</name>
    <name evidence="9" type="ORF">EKJ_19810</name>
</gene>
<feature type="binding site" evidence="7">
    <location>
        <position position="65"/>
    </location>
    <ligand>
        <name>Zn(2+)</name>
        <dbReference type="ChEBI" id="CHEBI:29105"/>
        <label>2</label>
    </ligand>
</feature>
<evidence type="ECO:0000256" key="7">
    <source>
        <dbReference type="HAMAP-Rule" id="MF_01374"/>
    </source>
</evidence>
<sequence>MPNLLSMLEVHQFPCLTDNYGFLLHDPDSGETAAIDTPDGAEYLKQAEAKGWRITQIWNTHWHPDHAGGNKAIAEATGATVVAPREVEKLTPIDRVVGNGDSVALGKWNARVIDVSGHTNGHVAYHLAEADMAFVGDSVFALGCGRMFEGEPEQFWNSLDRIRQLPDNTVLYCAHEYTQANAQFALHADPDNPELRLYAARIDEKRAKGEPTVPTLLSRELATNPFLRADEADLRDRWGGTNPAETFAALRTAKDNF</sequence>
<proteinExistence type="inferred from homology"/>
<dbReference type="UniPathway" id="UPA00619">
    <property type="reaction ID" value="UER00676"/>
</dbReference>
<feature type="binding site" evidence="7">
    <location>
        <position position="118"/>
    </location>
    <ligand>
        <name>Zn(2+)</name>
        <dbReference type="ChEBI" id="CHEBI:29105"/>
        <label>1</label>
    </ligand>
</feature>
<evidence type="ECO:0000256" key="3">
    <source>
        <dbReference type="ARBA" id="ARBA00006759"/>
    </source>
</evidence>
<evidence type="ECO:0000313" key="10">
    <source>
        <dbReference type="Proteomes" id="UP000290057"/>
    </source>
</evidence>
<feature type="domain" description="Metallo-beta-lactamase" evidence="8">
    <location>
        <begin position="18"/>
        <end position="175"/>
    </location>
</feature>
<dbReference type="PANTHER" id="PTHR43705:SF1">
    <property type="entry name" value="HYDROXYACYLGLUTATHIONE HYDROLASE GLOB"/>
    <property type="match status" value="1"/>
</dbReference>
<evidence type="ECO:0000259" key="8">
    <source>
        <dbReference type="SMART" id="SM00849"/>
    </source>
</evidence>
<dbReference type="GO" id="GO:0019243">
    <property type="term" value="P:methylglyoxal catabolic process to D-lactate via S-lactoyl-glutathione"/>
    <property type="evidence" value="ECO:0007669"/>
    <property type="project" value="UniProtKB-UniRule"/>
</dbReference>
<dbReference type="CDD" id="cd07723">
    <property type="entry name" value="hydroxyacylglutathione_hydrolase_MBL-fold"/>
    <property type="match status" value="1"/>
</dbReference>
<dbReference type="EMBL" id="AP019389">
    <property type="protein sequence ID" value="BBI21134.1"/>
    <property type="molecule type" value="Genomic_DNA"/>
</dbReference>
<dbReference type="InterPro" id="IPR032282">
    <property type="entry name" value="HAGH_C"/>
</dbReference>
<comment type="similarity">
    <text evidence="3 7">Belongs to the metallo-beta-lactamase superfamily. Glyoxalase II family.</text>
</comment>
<evidence type="ECO:0000256" key="1">
    <source>
        <dbReference type="ARBA" id="ARBA00001623"/>
    </source>
</evidence>
<organism evidence="9 10">
    <name type="scientific">Qipengyuania flava</name>
    <dbReference type="NCBI Taxonomy" id="192812"/>
    <lineage>
        <taxon>Bacteria</taxon>
        <taxon>Pseudomonadati</taxon>
        <taxon>Pseudomonadota</taxon>
        <taxon>Alphaproteobacteria</taxon>
        <taxon>Sphingomonadales</taxon>
        <taxon>Erythrobacteraceae</taxon>
        <taxon>Qipengyuania</taxon>
    </lineage>
</organism>
<dbReference type="Pfam" id="PF00753">
    <property type="entry name" value="Lactamase_B"/>
    <property type="match status" value="1"/>
</dbReference>
<dbReference type="GO" id="GO:0004416">
    <property type="term" value="F:hydroxyacylglutathione hydrolase activity"/>
    <property type="evidence" value="ECO:0007669"/>
    <property type="project" value="UniProtKB-UniRule"/>
</dbReference>
<feature type="binding site" evidence="7">
    <location>
        <position position="175"/>
    </location>
    <ligand>
        <name>Zn(2+)</name>
        <dbReference type="ChEBI" id="CHEBI:29105"/>
        <label>2</label>
    </ligand>
</feature>
<comment type="function">
    <text evidence="7">Thiolesterase that catalyzes the hydrolysis of S-D-lactoyl-glutathione to form glutathione and D-lactic acid.</text>
</comment>
<feature type="binding site" evidence="7">
    <location>
        <position position="61"/>
    </location>
    <ligand>
        <name>Zn(2+)</name>
        <dbReference type="ChEBI" id="CHEBI:29105"/>
        <label>1</label>
    </ligand>
</feature>
<comment type="cofactor">
    <cofactor evidence="7">
        <name>Zn(2+)</name>
        <dbReference type="ChEBI" id="CHEBI:29105"/>
    </cofactor>
    <text evidence="7">Binds 2 Zn(2+) ions per subunit.</text>
</comment>
<dbReference type="InterPro" id="IPR001279">
    <property type="entry name" value="Metallo-B-lactamas"/>
</dbReference>
<dbReference type="SUPFAM" id="SSF56281">
    <property type="entry name" value="Metallo-hydrolase/oxidoreductase"/>
    <property type="match status" value="1"/>
</dbReference>
<feature type="binding site" evidence="7">
    <location>
        <position position="66"/>
    </location>
    <ligand>
        <name>Zn(2+)</name>
        <dbReference type="ChEBI" id="CHEBI:29105"/>
        <label>2</label>
    </ligand>
</feature>
<dbReference type="PIRSF" id="PIRSF005457">
    <property type="entry name" value="Glx"/>
    <property type="match status" value="1"/>
</dbReference>
<dbReference type="InterPro" id="IPR035680">
    <property type="entry name" value="Clx_II_MBL"/>
</dbReference>
<keyword evidence="10" id="KW-1185">Reference proteome</keyword>
<dbReference type="EC" id="3.1.2.6" evidence="7"/>
<evidence type="ECO:0000256" key="2">
    <source>
        <dbReference type="ARBA" id="ARBA00004963"/>
    </source>
</evidence>
<evidence type="ECO:0000313" key="9">
    <source>
        <dbReference type="EMBL" id="BBI21134.1"/>
    </source>
</evidence>
<dbReference type="PANTHER" id="PTHR43705">
    <property type="entry name" value="HYDROXYACYLGLUTATHIONE HYDROLASE"/>
    <property type="match status" value="1"/>
</dbReference>
<comment type="subunit">
    <text evidence="7">Monomer.</text>
</comment>
<dbReference type="Pfam" id="PF16123">
    <property type="entry name" value="HAGH_C"/>
    <property type="match status" value="1"/>
</dbReference>
<dbReference type="InterPro" id="IPR050110">
    <property type="entry name" value="Glyoxalase_II_hydrolase"/>
</dbReference>
<evidence type="ECO:0000256" key="5">
    <source>
        <dbReference type="ARBA" id="ARBA00022801"/>
    </source>
</evidence>
<comment type="catalytic activity">
    <reaction evidence="1 7">
        <text>an S-(2-hydroxyacyl)glutathione + H2O = a 2-hydroxy carboxylate + glutathione + H(+)</text>
        <dbReference type="Rhea" id="RHEA:21864"/>
        <dbReference type="ChEBI" id="CHEBI:15377"/>
        <dbReference type="ChEBI" id="CHEBI:15378"/>
        <dbReference type="ChEBI" id="CHEBI:57925"/>
        <dbReference type="ChEBI" id="CHEBI:58896"/>
        <dbReference type="ChEBI" id="CHEBI:71261"/>
        <dbReference type="EC" id="3.1.2.6"/>
    </reaction>
</comment>
<comment type="pathway">
    <text evidence="2 7">Secondary metabolite metabolism; methylglyoxal degradation; (R)-lactate from methylglyoxal: step 2/2.</text>
</comment>
<feature type="binding site" evidence="7">
    <location>
        <position position="137"/>
    </location>
    <ligand>
        <name>Zn(2+)</name>
        <dbReference type="ChEBI" id="CHEBI:29105"/>
        <label>1</label>
    </ligand>
</feature>
<dbReference type="SMART" id="SM00849">
    <property type="entry name" value="Lactamase_B"/>
    <property type="match status" value="1"/>
</dbReference>
<name>A0A3T1CJF0_9SPHN</name>
<feature type="binding site" evidence="7">
    <location>
        <position position="137"/>
    </location>
    <ligand>
        <name>Zn(2+)</name>
        <dbReference type="ChEBI" id="CHEBI:29105"/>
        <label>2</label>
    </ligand>
</feature>
<dbReference type="InterPro" id="IPR036866">
    <property type="entry name" value="RibonucZ/Hydroxyglut_hydro"/>
</dbReference>
<dbReference type="AlphaFoldDB" id="A0A3T1CJF0"/>
<keyword evidence="6 7" id="KW-0862">Zinc</keyword>
<evidence type="ECO:0000256" key="4">
    <source>
        <dbReference type="ARBA" id="ARBA00022723"/>
    </source>
</evidence>
<keyword evidence="5 7" id="KW-0378">Hydrolase</keyword>
<dbReference type="InterPro" id="IPR017782">
    <property type="entry name" value="Hydroxyacylglutathione_Hdrlase"/>
</dbReference>
<dbReference type="GO" id="GO:0046872">
    <property type="term" value="F:metal ion binding"/>
    <property type="evidence" value="ECO:0007669"/>
    <property type="project" value="UniProtKB-KW"/>
</dbReference>
<feature type="binding site" evidence="7">
    <location>
        <position position="63"/>
    </location>
    <ligand>
        <name>Zn(2+)</name>
        <dbReference type="ChEBI" id="CHEBI:29105"/>
        <label>1</label>
    </ligand>
</feature>
<keyword evidence="4 7" id="KW-0479">Metal-binding</keyword>
<protein>
    <recommendedName>
        <fullName evidence="7">Hydroxyacylglutathione hydrolase</fullName>
        <ecNumber evidence="7">3.1.2.6</ecNumber>
    </recommendedName>
    <alternativeName>
        <fullName evidence="7">Glyoxalase II</fullName>
        <shortName evidence="7">Glx II</shortName>
    </alternativeName>
</protein>
<dbReference type="HAMAP" id="MF_01374">
    <property type="entry name" value="Glyoxalase_2"/>
    <property type="match status" value="1"/>
</dbReference>
<accession>A0A3T1CJF0</accession>
<evidence type="ECO:0000256" key="6">
    <source>
        <dbReference type="ARBA" id="ARBA00022833"/>
    </source>
</evidence>